<gene>
    <name evidence="2" type="ORF">DERYTH_LOCUS4189</name>
</gene>
<feature type="transmembrane region" description="Helical" evidence="1">
    <location>
        <begin position="20"/>
        <end position="40"/>
    </location>
</feature>
<reference evidence="2" key="1">
    <citation type="submission" date="2021-06" db="EMBL/GenBank/DDBJ databases">
        <authorList>
            <person name="Kallberg Y."/>
            <person name="Tangrot J."/>
            <person name="Rosling A."/>
        </authorList>
    </citation>
    <scope>NUCLEOTIDE SEQUENCE</scope>
    <source>
        <strain evidence="2">MA453B</strain>
    </source>
</reference>
<keyword evidence="1" id="KW-1133">Transmembrane helix</keyword>
<organism evidence="2 3">
    <name type="scientific">Dentiscutata erythropus</name>
    <dbReference type="NCBI Taxonomy" id="1348616"/>
    <lineage>
        <taxon>Eukaryota</taxon>
        <taxon>Fungi</taxon>
        <taxon>Fungi incertae sedis</taxon>
        <taxon>Mucoromycota</taxon>
        <taxon>Glomeromycotina</taxon>
        <taxon>Glomeromycetes</taxon>
        <taxon>Diversisporales</taxon>
        <taxon>Gigasporaceae</taxon>
        <taxon>Dentiscutata</taxon>
    </lineage>
</organism>
<dbReference type="EMBL" id="CAJVPY010001574">
    <property type="protein sequence ID" value="CAG8527713.1"/>
    <property type="molecule type" value="Genomic_DNA"/>
</dbReference>
<comment type="caution">
    <text evidence="2">The sequence shown here is derived from an EMBL/GenBank/DDBJ whole genome shotgun (WGS) entry which is preliminary data.</text>
</comment>
<keyword evidence="3" id="KW-1185">Reference proteome</keyword>
<evidence type="ECO:0000313" key="3">
    <source>
        <dbReference type="Proteomes" id="UP000789405"/>
    </source>
</evidence>
<dbReference type="AlphaFoldDB" id="A0A9N9AGP7"/>
<evidence type="ECO:0000256" key="1">
    <source>
        <dbReference type="SAM" id="Phobius"/>
    </source>
</evidence>
<dbReference type="Proteomes" id="UP000789405">
    <property type="component" value="Unassembled WGS sequence"/>
</dbReference>
<accession>A0A9N9AGP7</accession>
<name>A0A9N9AGP7_9GLOM</name>
<keyword evidence="1" id="KW-0812">Transmembrane</keyword>
<protein>
    <submittedName>
        <fullName evidence="2">9747_t:CDS:1</fullName>
    </submittedName>
</protein>
<proteinExistence type="predicted"/>
<keyword evidence="1" id="KW-0472">Membrane</keyword>
<sequence length="54" mass="6414">MDMNSGLEYVADFLHWNGYKFSFGVCSFYSFSLFWLQLLLSLQVYSRSSSLEWI</sequence>
<evidence type="ECO:0000313" key="2">
    <source>
        <dbReference type="EMBL" id="CAG8527713.1"/>
    </source>
</evidence>